<protein>
    <submittedName>
        <fullName evidence="1">Uncharacterized protein</fullName>
    </submittedName>
</protein>
<sequence>MSDQGIVQESAYERDRGVEPVKIATLKGLRKRAKRGLFEPASDTIWSDGVRSE</sequence>
<evidence type="ECO:0000313" key="1">
    <source>
        <dbReference type="EMBL" id="MDM7888077.1"/>
    </source>
</evidence>
<dbReference type="EMBL" id="JAUCMM010000003">
    <property type="protein sequence ID" value="MDM7888077.1"/>
    <property type="molecule type" value="Genomic_DNA"/>
</dbReference>
<organism evidence="1 2">
    <name type="scientific">Curtobacterium subtropicum</name>
    <dbReference type="NCBI Taxonomy" id="3055138"/>
    <lineage>
        <taxon>Bacteria</taxon>
        <taxon>Bacillati</taxon>
        <taxon>Actinomycetota</taxon>
        <taxon>Actinomycetes</taxon>
        <taxon>Micrococcales</taxon>
        <taxon>Microbacteriaceae</taxon>
        <taxon>Curtobacterium</taxon>
    </lineage>
</organism>
<gene>
    <name evidence="1" type="ORF">QUG98_06390</name>
</gene>
<evidence type="ECO:0000313" key="2">
    <source>
        <dbReference type="Proteomes" id="UP001235720"/>
    </source>
</evidence>
<dbReference type="Proteomes" id="UP001235720">
    <property type="component" value="Unassembled WGS sequence"/>
</dbReference>
<dbReference type="RefSeq" id="WP_224442163.1">
    <property type="nucleotide sequence ID" value="NZ_JAUCMM010000003.1"/>
</dbReference>
<comment type="caution">
    <text evidence="1">The sequence shown here is derived from an EMBL/GenBank/DDBJ whole genome shotgun (WGS) entry which is preliminary data.</text>
</comment>
<accession>A0ABT7TGM3</accession>
<proteinExistence type="predicted"/>
<name>A0ABT7TGM3_9MICO</name>
<keyword evidence="2" id="KW-1185">Reference proteome</keyword>
<reference evidence="1 2" key="1">
    <citation type="submission" date="2023-06" db="EMBL/GenBank/DDBJ databases">
        <authorList>
            <person name="Feng G."/>
            <person name="Li J."/>
            <person name="Zhu H."/>
        </authorList>
    </citation>
    <scope>NUCLEOTIDE SEQUENCE [LARGE SCALE GENOMIC DNA]</scope>
    <source>
        <strain evidence="1 2">RHCJP20</strain>
    </source>
</reference>